<gene>
    <name evidence="2" type="ORF">ACIBP5_04885</name>
</gene>
<dbReference type="RefSeq" id="WP_397018825.1">
    <property type="nucleotide sequence ID" value="NZ_JBITMB010000001.1"/>
</dbReference>
<reference evidence="2 3" key="1">
    <citation type="submission" date="2024-10" db="EMBL/GenBank/DDBJ databases">
        <title>The Natural Products Discovery Center: Release of the First 8490 Sequenced Strains for Exploring Actinobacteria Biosynthetic Diversity.</title>
        <authorList>
            <person name="Kalkreuter E."/>
            <person name="Kautsar S.A."/>
            <person name="Yang D."/>
            <person name="Bader C.D."/>
            <person name="Teijaro C.N."/>
            <person name="Fluegel L."/>
            <person name="Davis C.M."/>
            <person name="Simpson J.R."/>
            <person name="Lauterbach L."/>
            <person name="Steele A.D."/>
            <person name="Gui C."/>
            <person name="Meng S."/>
            <person name="Li G."/>
            <person name="Viehrig K."/>
            <person name="Ye F."/>
            <person name="Su P."/>
            <person name="Kiefer A.F."/>
            <person name="Nichols A."/>
            <person name="Cepeda A.J."/>
            <person name="Yan W."/>
            <person name="Fan B."/>
            <person name="Jiang Y."/>
            <person name="Adhikari A."/>
            <person name="Zheng C.-J."/>
            <person name="Schuster L."/>
            <person name="Cowan T.M."/>
            <person name="Smanski M.J."/>
            <person name="Chevrette M.G."/>
            <person name="De Carvalho L.P.S."/>
            <person name="Shen B."/>
        </authorList>
    </citation>
    <scope>NUCLEOTIDE SEQUENCE [LARGE SCALE GENOMIC DNA]</scope>
    <source>
        <strain evidence="2 3">NPDC049503</strain>
    </source>
</reference>
<sequence length="160" mass="17328">MRGREPDFSGGPSNDASRQDLGWSADGSLIWEPSALRQPSRVYRTPDGRPHDAPAEDRCLGRHRWSRLSPDGTRLLGEPGLPTRITDVRTGDVVGRQRVLQLLAWADDDTVVALGCRGACPNEFDAGLLLVSVDGTGMTPLTGTGDSRKEGAPEWVLTPR</sequence>
<feature type="region of interest" description="Disordered" evidence="1">
    <location>
        <begin position="36"/>
        <end position="58"/>
    </location>
</feature>
<accession>A0ABW7ZYC6</accession>
<feature type="region of interest" description="Disordered" evidence="1">
    <location>
        <begin position="140"/>
        <end position="160"/>
    </location>
</feature>
<evidence type="ECO:0008006" key="4">
    <source>
        <dbReference type="Google" id="ProtNLM"/>
    </source>
</evidence>
<feature type="region of interest" description="Disordered" evidence="1">
    <location>
        <begin position="1"/>
        <end position="21"/>
    </location>
</feature>
<name>A0ABW7ZYC6_9ACTN</name>
<evidence type="ECO:0000313" key="3">
    <source>
        <dbReference type="Proteomes" id="UP001612928"/>
    </source>
</evidence>
<feature type="compositionally biased region" description="Basic and acidic residues" evidence="1">
    <location>
        <begin position="44"/>
        <end position="58"/>
    </location>
</feature>
<organism evidence="2 3">
    <name type="scientific">Nonomuraea indica</name>
    <dbReference type="NCBI Taxonomy" id="1581193"/>
    <lineage>
        <taxon>Bacteria</taxon>
        <taxon>Bacillati</taxon>
        <taxon>Actinomycetota</taxon>
        <taxon>Actinomycetes</taxon>
        <taxon>Streptosporangiales</taxon>
        <taxon>Streptosporangiaceae</taxon>
        <taxon>Nonomuraea</taxon>
    </lineage>
</organism>
<dbReference type="Proteomes" id="UP001612928">
    <property type="component" value="Unassembled WGS sequence"/>
</dbReference>
<evidence type="ECO:0000256" key="1">
    <source>
        <dbReference type="SAM" id="MobiDB-lite"/>
    </source>
</evidence>
<protein>
    <recommendedName>
        <fullName evidence="4">Exo-alpha-sialidase</fullName>
    </recommendedName>
</protein>
<keyword evidence="3" id="KW-1185">Reference proteome</keyword>
<proteinExistence type="predicted"/>
<dbReference type="EMBL" id="JBITMB010000001">
    <property type="protein sequence ID" value="MFI7439285.1"/>
    <property type="molecule type" value="Genomic_DNA"/>
</dbReference>
<evidence type="ECO:0000313" key="2">
    <source>
        <dbReference type="EMBL" id="MFI7439285.1"/>
    </source>
</evidence>
<comment type="caution">
    <text evidence="2">The sequence shown here is derived from an EMBL/GenBank/DDBJ whole genome shotgun (WGS) entry which is preliminary data.</text>
</comment>